<dbReference type="InterPro" id="IPR011051">
    <property type="entry name" value="RmlC_Cupin_sf"/>
</dbReference>
<dbReference type="EMBL" id="WOTB01000005">
    <property type="protein sequence ID" value="NHN84173.1"/>
    <property type="molecule type" value="Genomic_DNA"/>
</dbReference>
<dbReference type="SUPFAM" id="SSF51182">
    <property type="entry name" value="RmlC-like cupins"/>
    <property type="match status" value="1"/>
</dbReference>
<feature type="domain" description="Quercetin 2,3-dioxygenase C-terminal cupin" evidence="1">
    <location>
        <begin position="164"/>
        <end position="240"/>
    </location>
</feature>
<comment type="caution">
    <text evidence="2">The sequence shown here is derived from an EMBL/GenBank/DDBJ whole genome shotgun (WGS) entry which is preliminary data.</text>
</comment>
<accession>A0ABX0JL64</accession>
<dbReference type="RefSeq" id="WP_173582547.1">
    <property type="nucleotide sequence ID" value="NZ_WOTB01000005.1"/>
</dbReference>
<evidence type="ECO:0000259" key="1">
    <source>
        <dbReference type="Pfam" id="PF17954"/>
    </source>
</evidence>
<sequence length="248" mass="26300">MITVRRQTSLGLVQDQDITLRCHFPFRTYTDPAHGACGRLRVLNIGVLSANAAYRAGPESSIDILTWLWQGTLSTSAAGFPDDRLEAGGLQAVSTGEGVSCLAWRAGPDGATFLQFWFLPDDESGEPSQEVRPAFPALEDGGFRILASGFPEDDPEEWRDIADGAPVTIRARSRLMDARVPAGEGARYDTTTGRALYLVVVSGRVTLGPDTLAAGDAATVMNQTGITVMAAEDAVVLLADTAASESAL</sequence>
<dbReference type="InterPro" id="IPR041602">
    <property type="entry name" value="Quercetinase_C"/>
</dbReference>
<evidence type="ECO:0000313" key="3">
    <source>
        <dbReference type="Proteomes" id="UP000635278"/>
    </source>
</evidence>
<dbReference type="InterPro" id="IPR014710">
    <property type="entry name" value="RmlC-like_jellyroll"/>
</dbReference>
<dbReference type="Proteomes" id="UP000635278">
    <property type="component" value="Unassembled WGS sequence"/>
</dbReference>
<dbReference type="Gene3D" id="2.60.120.10">
    <property type="entry name" value="Jelly Rolls"/>
    <property type="match status" value="2"/>
</dbReference>
<dbReference type="Pfam" id="PF17954">
    <property type="entry name" value="Pirin_C_2"/>
    <property type="match status" value="1"/>
</dbReference>
<keyword evidence="3" id="KW-1185">Reference proteome</keyword>
<dbReference type="PANTHER" id="PTHR43212:SF3">
    <property type="entry name" value="QUERCETIN 2,3-DIOXYGENASE"/>
    <property type="match status" value="1"/>
</dbReference>
<dbReference type="PANTHER" id="PTHR43212">
    <property type="entry name" value="QUERCETIN 2,3-DIOXYGENASE"/>
    <property type="match status" value="1"/>
</dbReference>
<evidence type="ECO:0000313" key="2">
    <source>
        <dbReference type="EMBL" id="NHN84173.1"/>
    </source>
</evidence>
<organism evidence="2 3">
    <name type="scientific">Acetobacter musti</name>
    <dbReference type="NCBI Taxonomy" id="864732"/>
    <lineage>
        <taxon>Bacteria</taxon>
        <taxon>Pseudomonadati</taxon>
        <taxon>Pseudomonadota</taxon>
        <taxon>Alphaproteobacteria</taxon>
        <taxon>Acetobacterales</taxon>
        <taxon>Acetobacteraceae</taxon>
        <taxon>Acetobacter</taxon>
    </lineage>
</organism>
<protein>
    <recommendedName>
        <fullName evidence="1">Quercetin 2,3-dioxygenase C-terminal cupin domain-containing protein</fullName>
    </recommendedName>
</protein>
<gene>
    <name evidence="2" type="ORF">GOB93_05885</name>
</gene>
<reference evidence="2 3" key="1">
    <citation type="journal article" date="2020" name="Int. J. Syst. Evol. Microbiol.">
        <title>Novel acetic acid bacteria from cider fermentations: Acetobacter conturbans sp. nov. and Acetobacter fallax sp. nov.</title>
        <authorList>
            <person name="Sombolestani A.S."/>
            <person name="Cleenwerck I."/>
            <person name="Cnockaert M."/>
            <person name="Borremans W."/>
            <person name="Wieme A.D."/>
            <person name="De Vuyst L."/>
            <person name="Vandamme P."/>
        </authorList>
    </citation>
    <scope>NUCLEOTIDE SEQUENCE [LARGE SCALE GENOMIC DNA]</scope>
    <source>
        <strain evidence="2 3">LMG 30640</strain>
    </source>
</reference>
<proteinExistence type="predicted"/>
<name>A0ABX0JL64_9PROT</name>
<dbReference type="InterPro" id="IPR012093">
    <property type="entry name" value="Pirin"/>
</dbReference>